<keyword evidence="2" id="KW-0472">Membrane</keyword>
<dbReference type="AlphaFoldDB" id="A0A7G9G2V8"/>
<proteinExistence type="predicted"/>
<dbReference type="KEGG" id="qdo:H9Q78_11920"/>
<feature type="compositionally biased region" description="Low complexity" evidence="1">
    <location>
        <begin position="80"/>
        <end position="91"/>
    </location>
</feature>
<dbReference type="InterPro" id="IPR013783">
    <property type="entry name" value="Ig-like_fold"/>
</dbReference>
<keyword evidence="2" id="KW-0812">Transmembrane</keyword>
<evidence type="ECO:0000313" key="4">
    <source>
        <dbReference type="EMBL" id="QNM05140.1"/>
    </source>
</evidence>
<protein>
    <submittedName>
        <fullName evidence="4">Putative Ig domain-containing protein</fullName>
    </submittedName>
</protein>
<evidence type="ECO:0000256" key="1">
    <source>
        <dbReference type="SAM" id="MobiDB-lite"/>
    </source>
</evidence>
<dbReference type="RefSeq" id="WP_249301948.1">
    <property type="nucleotide sequence ID" value="NZ_CP060634.1"/>
</dbReference>
<organism evidence="4 5">
    <name type="scientific">Qiania dongpingensis</name>
    <dbReference type="NCBI Taxonomy" id="2763669"/>
    <lineage>
        <taxon>Bacteria</taxon>
        <taxon>Bacillati</taxon>
        <taxon>Bacillota</taxon>
        <taxon>Clostridia</taxon>
        <taxon>Lachnospirales</taxon>
        <taxon>Lachnospiraceae</taxon>
        <taxon>Qiania</taxon>
    </lineage>
</organism>
<feature type="transmembrane region" description="Helical" evidence="2">
    <location>
        <begin position="838"/>
        <end position="858"/>
    </location>
</feature>
<feature type="signal peptide" evidence="3">
    <location>
        <begin position="1"/>
        <end position="31"/>
    </location>
</feature>
<evidence type="ECO:0000256" key="3">
    <source>
        <dbReference type="SAM" id="SignalP"/>
    </source>
</evidence>
<feature type="chain" id="PRO_5028870000" evidence="3">
    <location>
        <begin position="32"/>
        <end position="869"/>
    </location>
</feature>
<evidence type="ECO:0000313" key="5">
    <source>
        <dbReference type="Proteomes" id="UP000515823"/>
    </source>
</evidence>
<keyword evidence="3" id="KW-0732">Signal</keyword>
<dbReference type="EMBL" id="CP060634">
    <property type="protein sequence ID" value="QNM05140.1"/>
    <property type="molecule type" value="Genomic_DNA"/>
</dbReference>
<reference evidence="4 5" key="1">
    <citation type="submission" date="2020-08" db="EMBL/GenBank/DDBJ databases">
        <authorList>
            <person name="Liu C."/>
            <person name="Sun Q."/>
        </authorList>
    </citation>
    <scope>NUCLEOTIDE SEQUENCE [LARGE SCALE GENOMIC DNA]</scope>
    <source>
        <strain evidence="4 5">NSJ-38</strain>
    </source>
</reference>
<feature type="region of interest" description="Disordered" evidence="1">
    <location>
        <begin position="804"/>
        <end position="835"/>
    </location>
</feature>
<feature type="region of interest" description="Disordered" evidence="1">
    <location>
        <begin position="68"/>
        <end position="91"/>
    </location>
</feature>
<sequence length="869" mass="92548">MRMKRKSRLLSLGLCLCMLPVTFPLSGMTYAAETSCPNHQEHTQECGYVEAQEGAPCTHTCELCDGSTDSTPAAESTPVPEATLEAEASPAPESTAVVALGSNSVMNGLSPVAVVPGGNVYNGDTLASALGGNDNATVNGNTVTLNKDVNLNGYVLFYNAPVILDLNGYTLGADDSLNPGGYGGMLSVYGVTLTIQNGTIRSDTSAFPSIRVYGGGCINLENVQIEGDVIVDEDSTFQANTTLVVKGGLLSSGTVRIANGATLDLTNGFLSASDRRKLVIFKADNNEAWDTEHPLVLADVHTSDWFFKLDPDESGLPEGYHLAYALNGGTSEWKLQPPGYAVSYSLASHLHADSTQGTVKQGDDLTIMLTAEQGYQIIRGNVHVFAVENGGDEPKRTKREFDYDEATGVLTVENVTTDLYIQVLEKIIVTSAILENGRIEIEDTVEHLTHDADFLAAYQEKIIIRCYPDPGYQLSSLTVNGKTFESGSVYTVMGPTAVTAVIEPAQVPLEIPPKITTTTLKSGLETAEYQELLGASGSTPITWSVVKGRFPDGLTLTSTGHIQGTPVLPGIFKFTLRAENSVGSDERKFTIEIRALPDGCSTYSYETLTDPATGIKVSGLFSSDAALAVRKNEVLHEKGACPACDDIRARQERGELLVLYDIGISTGSYQGELEVTIPVGEAMNGQTVYFLHCSEKVLESRTLTVENGVVTDTFSSLSPYAVAKTESKTVITGLPDACTLNVGQSISWMPAPVGGAWSYDKDYLEMTQGGGTYTFKALKVGKATATYTVDGVSYTVTITINKVREAPGPSPAPENPTPKPGTSQSENRTPQTGDTSNTLPFVLLALASLLGCIGLISCKKLGRKNGRNK</sequence>
<gene>
    <name evidence="4" type="ORF">H9Q78_11920</name>
</gene>
<keyword evidence="5" id="KW-1185">Reference proteome</keyword>
<name>A0A7G9G2V8_9FIRM</name>
<feature type="compositionally biased region" description="Polar residues" evidence="1">
    <location>
        <begin position="820"/>
        <end position="835"/>
    </location>
</feature>
<accession>A0A7G9G2V8</accession>
<dbReference type="Gene3D" id="2.60.40.10">
    <property type="entry name" value="Immunoglobulins"/>
    <property type="match status" value="1"/>
</dbReference>
<dbReference type="Proteomes" id="UP000515823">
    <property type="component" value="Chromosome"/>
</dbReference>
<feature type="compositionally biased region" description="Pro residues" evidence="1">
    <location>
        <begin position="808"/>
        <end position="819"/>
    </location>
</feature>
<evidence type="ECO:0000256" key="2">
    <source>
        <dbReference type="SAM" id="Phobius"/>
    </source>
</evidence>
<keyword evidence="2" id="KW-1133">Transmembrane helix</keyword>